<keyword evidence="3" id="KW-1003">Cell membrane</keyword>
<evidence type="ECO:0000256" key="7">
    <source>
        <dbReference type="SAM" id="Phobius"/>
    </source>
</evidence>
<name>A0A0Q9YII1_9GAMM</name>
<feature type="transmembrane region" description="Helical" evidence="7">
    <location>
        <begin position="347"/>
        <end position="369"/>
    </location>
</feature>
<evidence type="ECO:0000259" key="9">
    <source>
        <dbReference type="Pfam" id="PF12704"/>
    </source>
</evidence>
<evidence type="ECO:0000256" key="2">
    <source>
        <dbReference type="ARBA" id="ARBA00022448"/>
    </source>
</evidence>
<keyword evidence="12" id="KW-1185">Reference proteome</keyword>
<sequence>MRNVALKILTGDTAKYLGLIFGIMFATLLMSQQVSIFMGLLGRTASQITDVTEADIWVMDPMVDYIDQIKSLPDRDLMRVRSVNGVKWAVPFFKGMGMAQTVDGTMQNVIILGVDDSTLIGQPPQMLYGKWEDLKEPNSIIIDQDGFKYLWPNEALSIGKTLEINERRITIVGICAASPPFVTNPVVYTRYSIAKQLAKSEGNQMSFILVKAQEEINDLTLAKEIENRTHLQALTKKDFQHRSIQYYMEHTGIPINFGITVLLGFIIGAAITGQTFYLFIIENIKQFGALKAIGVTNGQILRMVLLQASVVASIGFSLGIGLCALFFELTSNVPALRGFTLDWQVVLGTAFAVLVIVFLASIFSIRRVFTIDPAIVFRG</sequence>
<feature type="transmembrane region" description="Helical" evidence="7">
    <location>
        <begin position="257"/>
        <end position="280"/>
    </location>
</feature>
<dbReference type="Pfam" id="PF02687">
    <property type="entry name" value="FtsX"/>
    <property type="match status" value="1"/>
</dbReference>
<dbReference type="OrthoDB" id="127862at2"/>
<comment type="caution">
    <text evidence="10">The sequence shown here is derived from an EMBL/GenBank/DDBJ whole genome shotgun (WGS) entry which is preliminary data.</text>
</comment>
<evidence type="ECO:0000256" key="6">
    <source>
        <dbReference type="ARBA" id="ARBA00023136"/>
    </source>
</evidence>
<evidence type="ECO:0000256" key="3">
    <source>
        <dbReference type="ARBA" id="ARBA00022475"/>
    </source>
</evidence>
<evidence type="ECO:0000256" key="1">
    <source>
        <dbReference type="ARBA" id="ARBA00004651"/>
    </source>
</evidence>
<dbReference type="InterPro" id="IPR003838">
    <property type="entry name" value="ABC3_permease_C"/>
</dbReference>
<reference evidence="10" key="1">
    <citation type="submission" date="2015-09" db="EMBL/GenBank/DDBJ databases">
        <title>Draft Genome Sequences of Two Novel Amoeba-resistant Intranuclear Bacteria, Candidatus Berkiella cookevillensis and Candidatus Berkiella aquae.</title>
        <authorList>
            <person name="Mehari Y.T."/>
            <person name="Arivett B.A."/>
            <person name="Farone A.L."/>
            <person name="Gunderson J.H."/>
            <person name="Farone M.B."/>
        </authorList>
    </citation>
    <scope>NUCLEOTIDE SEQUENCE [LARGE SCALE GENOMIC DNA]</scope>
    <source>
        <strain evidence="10">HT99</strain>
    </source>
</reference>
<accession>A0A0Q9YII1</accession>
<evidence type="ECO:0000256" key="4">
    <source>
        <dbReference type="ARBA" id="ARBA00022692"/>
    </source>
</evidence>
<keyword evidence="2" id="KW-0813">Transport</keyword>
<keyword evidence="6 7" id="KW-0472">Membrane</keyword>
<dbReference type="InterPro" id="IPR051125">
    <property type="entry name" value="ABC-4/HrtB_transporter"/>
</dbReference>
<dbReference type="EMBL" id="LKAJ01000011">
    <property type="protein sequence ID" value="KRG20485.1"/>
    <property type="molecule type" value="Genomic_DNA"/>
</dbReference>
<keyword evidence="5 7" id="KW-1133">Transmembrane helix</keyword>
<dbReference type="RefSeq" id="WP_075067026.1">
    <property type="nucleotide sequence ID" value="NZ_LKAJ02000001.1"/>
</dbReference>
<feature type="domain" description="MacB-like periplasmic core" evidence="9">
    <location>
        <begin position="17"/>
        <end position="227"/>
    </location>
</feature>
<gene>
    <name evidence="11" type="ORF">HT99x_012335</name>
    <name evidence="10" type="ORF">HT99x_02414</name>
</gene>
<dbReference type="PANTHER" id="PTHR43738:SF1">
    <property type="entry name" value="HEMIN TRANSPORT SYSTEM PERMEASE PROTEIN HRTB-RELATED"/>
    <property type="match status" value="1"/>
</dbReference>
<evidence type="ECO:0000313" key="10">
    <source>
        <dbReference type="EMBL" id="KRG20485.1"/>
    </source>
</evidence>
<evidence type="ECO:0000313" key="11">
    <source>
        <dbReference type="EMBL" id="MCS5712222.1"/>
    </source>
</evidence>
<dbReference type="STRING" id="295108.HT99x_02414"/>
<dbReference type="InterPro" id="IPR025857">
    <property type="entry name" value="MacB_PCD"/>
</dbReference>
<dbReference type="Proteomes" id="UP000051497">
    <property type="component" value="Unassembled WGS sequence"/>
</dbReference>
<proteinExistence type="predicted"/>
<dbReference type="PANTHER" id="PTHR43738">
    <property type="entry name" value="ABC TRANSPORTER, MEMBRANE PROTEIN"/>
    <property type="match status" value="1"/>
</dbReference>
<evidence type="ECO:0000313" key="12">
    <source>
        <dbReference type="Proteomes" id="UP000051497"/>
    </source>
</evidence>
<evidence type="ECO:0000259" key="8">
    <source>
        <dbReference type="Pfam" id="PF02687"/>
    </source>
</evidence>
<dbReference type="AlphaFoldDB" id="A0A0Q9YII1"/>
<feature type="transmembrane region" description="Helical" evidence="7">
    <location>
        <begin position="16"/>
        <end position="41"/>
    </location>
</feature>
<comment type="subcellular location">
    <subcellularLocation>
        <location evidence="1">Cell membrane</location>
        <topology evidence="1">Multi-pass membrane protein</topology>
    </subcellularLocation>
</comment>
<feature type="transmembrane region" description="Helical" evidence="7">
    <location>
        <begin position="300"/>
        <end position="327"/>
    </location>
</feature>
<dbReference type="GO" id="GO:0005886">
    <property type="term" value="C:plasma membrane"/>
    <property type="evidence" value="ECO:0007669"/>
    <property type="project" value="UniProtKB-SubCell"/>
</dbReference>
<reference evidence="11" key="3">
    <citation type="submission" date="2021-06" db="EMBL/GenBank/DDBJ databases">
        <title>Genomic Description and Analysis of Intracellular Bacteria, Candidatus Berkiella cookevillensis and Candidatus Berkiella aquae.</title>
        <authorList>
            <person name="Kidane D.T."/>
            <person name="Mehari Y.T."/>
            <person name="Rice F.C."/>
            <person name="Arivett B.A."/>
            <person name="Farone A.L."/>
            <person name="Berk S.G."/>
            <person name="Farone M.B."/>
        </authorList>
    </citation>
    <scope>NUCLEOTIDE SEQUENCE</scope>
    <source>
        <strain evidence="11">HT99</strain>
    </source>
</reference>
<dbReference type="EMBL" id="LKAJ02000001">
    <property type="protein sequence ID" value="MCS5712222.1"/>
    <property type="molecule type" value="Genomic_DNA"/>
</dbReference>
<dbReference type="PATRIC" id="fig|1590043.3.peg.2461"/>
<keyword evidence="4 7" id="KW-0812">Transmembrane</keyword>
<evidence type="ECO:0000256" key="5">
    <source>
        <dbReference type="ARBA" id="ARBA00022989"/>
    </source>
</evidence>
<dbReference type="Pfam" id="PF12704">
    <property type="entry name" value="MacB_PCD"/>
    <property type="match status" value="1"/>
</dbReference>
<feature type="domain" description="ABC3 transporter permease C-terminal" evidence="8">
    <location>
        <begin position="260"/>
        <end position="373"/>
    </location>
</feature>
<organism evidence="10">
    <name type="scientific">Candidatus Berkiella aquae</name>
    <dbReference type="NCBI Taxonomy" id="295108"/>
    <lineage>
        <taxon>Bacteria</taxon>
        <taxon>Pseudomonadati</taxon>
        <taxon>Pseudomonadota</taxon>
        <taxon>Gammaproteobacteria</taxon>
        <taxon>Candidatus Berkiellales</taxon>
        <taxon>Candidatus Berkiellaceae</taxon>
        <taxon>Candidatus Berkiella</taxon>
    </lineage>
</organism>
<reference evidence="11" key="2">
    <citation type="journal article" date="2016" name="Genome Announc.">
        <title>Draft Genome Sequences of Two Novel Amoeba-Resistant Intranuclear Bacteria, 'Candidatus Berkiella cookevillensis' and 'Candidatus Berkiella aquae'.</title>
        <authorList>
            <person name="Mehari Y.T."/>
            <person name="Arivett B.A."/>
            <person name="Farone A.L."/>
            <person name="Gunderson J.H."/>
            <person name="Farone M.B."/>
        </authorList>
    </citation>
    <scope>NUCLEOTIDE SEQUENCE</scope>
    <source>
        <strain evidence="11">HT99</strain>
    </source>
</reference>
<protein>
    <submittedName>
        <fullName evidence="11">ABC transporter permease</fullName>
    </submittedName>
    <submittedName>
        <fullName evidence="10">FtsX-like permease family protein</fullName>
    </submittedName>
</protein>